<sequence length="450" mass="48441">QLADVTKDGALSLDEFNTAMHLVVLRRNNINLPDALPPSLVPSRQVQVPASTAEPPSREESPPSLSPPTGEPSSPPRSKEWTKFVDSPTSSVSSPGPKPVNFDFHKSAVEQDPKILHPVPLRVTPESQGLPPGEEEPCRSPRKLTEPQQIPYEQLAPEGGSPKKNAALDNNAAGTSAADIRAIQRPQPKKPAAPGPGAIPPPPQPGTLSTPDESPGSAPHTAVGISGPTSLPVAAVTAQMGPKKEPPPPPPPRPYRTHARSSSLDLNRLGKSGSLLGAPPVVPPRISPSTTSPKKLIGQRSEGDVLALVGDQAGFADFAQFVQEEESCVDADQPRRHGAFEVYRKPTSRSGVPDVEVGMRDLDSPTEDSQQHRHRSERRCSDHNSLRRLQEQNSLLIRVCQELNQELAEVQEERASLELQLEQFRAQIQKPVQSQRGLIGNSSVGHQMAR</sequence>
<dbReference type="GO" id="GO:0005509">
    <property type="term" value="F:calcium ion binding"/>
    <property type="evidence" value="ECO:0007669"/>
    <property type="project" value="InterPro"/>
</dbReference>
<feature type="region of interest" description="Disordered" evidence="2">
    <location>
        <begin position="347"/>
        <end position="385"/>
    </location>
</feature>
<accession>A0AAD7ZQD8</accession>
<dbReference type="Pfam" id="PF12763">
    <property type="entry name" value="EH"/>
    <property type="match status" value="1"/>
</dbReference>
<reference evidence="4" key="1">
    <citation type="journal article" date="2023" name="IScience">
        <title>Live-bearing cockroach genome reveals convergent evolutionary mechanisms linked to viviparity in insects and beyond.</title>
        <authorList>
            <person name="Fouks B."/>
            <person name="Harrison M.C."/>
            <person name="Mikhailova A.A."/>
            <person name="Marchal E."/>
            <person name="English S."/>
            <person name="Carruthers M."/>
            <person name="Jennings E.C."/>
            <person name="Chiamaka E.L."/>
            <person name="Frigard R.A."/>
            <person name="Pippel M."/>
            <person name="Attardo G.M."/>
            <person name="Benoit J.B."/>
            <person name="Bornberg-Bauer E."/>
            <person name="Tobe S.S."/>
        </authorList>
    </citation>
    <scope>NUCLEOTIDE SEQUENCE</scope>
    <source>
        <strain evidence="4">Stay&amp;Tobe</strain>
    </source>
</reference>
<feature type="compositionally biased region" description="Pro residues" evidence="2">
    <location>
        <begin position="189"/>
        <end position="205"/>
    </location>
</feature>
<proteinExistence type="predicted"/>
<dbReference type="InterPro" id="IPR002048">
    <property type="entry name" value="EF_hand_dom"/>
</dbReference>
<feature type="compositionally biased region" description="Basic and acidic residues" evidence="2">
    <location>
        <begin position="103"/>
        <end position="115"/>
    </location>
</feature>
<reference evidence="4" key="2">
    <citation type="submission" date="2023-05" db="EMBL/GenBank/DDBJ databases">
        <authorList>
            <person name="Fouks B."/>
        </authorList>
    </citation>
    <scope>NUCLEOTIDE SEQUENCE</scope>
    <source>
        <strain evidence="4">Stay&amp;Tobe</strain>
        <tissue evidence="4">Testes</tissue>
    </source>
</reference>
<dbReference type="EMBL" id="JASPKZ010007355">
    <property type="protein sequence ID" value="KAJ9584793.1"/>
    <property type="molecule type" value="Genomic_DNA"/>
</dbReference>
<evidence type="ECO:0000256" key="1">
    <source>
        <dbReference type="SAM" id="Coils"/>
    </source>
</evidence>
<gene>
    <name evidence="4" type="ORF">L9F63_020847</name>
</gene>
<name>A0AAD7ZQD8_DIPPU</name>
<dbReference type="PROSITE" id="PS50222">
    <property type="entry name" value="EF_HAND_2"/>
    <property type="match status" value="1"/>
</dbReference>
<keyword evidence="1" id="KW-0175">Coiled coil</keyword>
<feature type="compositionally biased region" description="Pro residues" evidence="2">
    <location>
        <begin position="64"/>
        <end position="75"/>
    </location>
</feature>
<dbReference type="InterPro" id="IPR011992">
    <property type="entry name" value="EF-hand-dom_pair"/>
</dbReference>
<comment type="caution">
    <text evidence="4">The sequence shown here is derived from an EMBL/GenBank/DDBJ whole genome shotgun (WGS) entry which is preliminary data.</text>
</comment>
<evidence type="ECO:0000313" key="4">
    <source>
        <dbReference type="EMBL" id="KAJ9584793.1"/>
    </source>
</evidence>
<feature type="non-terminal residue" evidence="4">
    <location>
        <position position="450"/>
    </location>
</feature>
<feature type="region of interest" description="Disordered" evidence="2">
    <location>
        <begin position="36"/>
        <end position="298"/>
    </location>
</feature>
<dbReference type="SUPFAM" id="SSF47473">
    <property type="entry name" value="EF-hand"/>
    <property type="match status" value="1"/>
</dbReference>
<dbReference type="Gene3D" id="1.10.238.10">
    <property type="entry name" value="EF-hand"/>
    <property type="match status" value="1"/>
</dbReference>
<dbReference type="AlphaFoldDB" id="A0AAD7ZQD8"/>
<keyword evidence="5" id="KW-1185">Reference proteome</keyword>
<feature type="compositionally biased region" description="Basic and acidic residues" evidence="2">
    <location>
        <begin position="136"/>
        <end position="145"/>
    </location>
</feature>
<feature type="coiled-coil region" evidence="1">
    <location>
        <begin position="386"/>
        <end position="427"/>
    </location>
</feature>
<evidence type="ECO:0000259" key="3">
    <source>
        <dbReference type="PROSITE" id="PS50222"/>
    </source>
</evidence>
<dbReference type="InterPro" id="IPR000261">
    <property type="entry name" value="EH_dom"/>
</dbReference>
<organism evidence="4 5">
    <name type="scientific">Diploptera punctata</name>
    <name type="common">Pacific beetle cockroach</name>
    <dbReference type="NCBI Taxonomy" id="6984"/>
    <lineage>
        <taxon>Eukaryota</taxon>
        <taxon>Metazoa</taxon>
        <taxon>Ecdysozoa</taxon>
        <taxon>Arthropoda</taxon>
        <taxon>Hexapoda</taxon>
        <taxon>Insecta</taxon>
        <taxon>Pterygota</taxon>
        <taxon>Neoptera</taxon>
        <taxon>Polyneoptera</taxon>
        <taxon>Dictyoptera</taxon>
        <taxon>Blattodea</taxon>
        <taxon>Blaberoidea</taxon>
        <taxon>Blaberidae</taxon>
        <taxon>Diplopterinae</taxon>
        <taxon>Diploptera</taxon>
    </lineage>
</organism>
<feature type="non-terminal residue" evidence="4">
    <location>
        <position position="1"/>
    </location>
</feature>
<feature type="domain" description="EF-hand" evidence="3">
    <location>
        <begin position="1"/>
        <end position="26"/>
    </location>
</feature>
<evidence type="ECO:0000256" key="2">
    <source>
        <dbReference type="SAM" id="MobiDB-lite"/>
    </source>
</evidence>
<evidence type="ECO:0000313" key="5">
    <source>
        <dbReference type="Proteomes" id="UP001233999"/>
    </source>
</evidence>
<dbReference type="Proteomes" id="UP001233999">
    <property type="component" value="Unassembled WGS sequence"/>
</dbReference>
<protein>
    <recommendedName>
        <fullName evidence="3">EF-hand domain-containing protein</fullName>
    </recommendedName>
</protein>